<dbReference type="RefSeq" id="WP_148126134.1">
    <property type="nucleotide sequence ID" value="NZ_CP018180.1"/>
</dbReference>
<evidence type="ECO:0000259" key="1">
    <source>
        <dbReference type="Pfam" id="PF13472"/>
    </source>
</evidence>
<gene>
    <name evidence="2" type="ORF">BSQ50_00270</name>
</gene>
<dbReference type="PANTHER" id="PTHR43784">
    <property type="entry name" value="GDSL-LIKE LIPASE/ACYLHYDROLASE, PUTATIVE (AFU_ORTHOLOGUE AFUA_2G00820)-RELATED"/>
    <property type="match status" value="1"/>
</dbReference>
<keyword evidence="3" id="KW-1185">Reference proteome</keyword>
<sequence>MHWQIAWYHQIANFSFLPVTMPELTEVIQTTCNLHGGELRATLTNYFGLQSLIFDRVEVGLDPMFHVKQPLFFHNSRIFKIPAGKAVVSDPCQLTVHPGQKLYFRISSSFRQTYCDFASTYNTKLTNASLIRRSNHLPTLRTTFTARRGWFSLAQVEVLSGTKAAVIEFTGDSLAEMGLISDELTEQLYLKYPNRLTVLNSGISGNRLLYNAPQDEPLYQTFGTSLAERLPLLMRLHRPKLVICFVGSNDLLLPLISRQAIKQQINPTDFTAQVEELFNLVEMVQSQLLFSNLLPFKLGHGQIHHSANYEQALTLRKLVNSELAHLEPFTSTATAVVKEDQLVPAYDLGDHLHLNQAGGQLLTSQLLPAVEEKLLSISQ</sequence>
<protein>
    <recommendedName>
        <fullName evidence="1">SGNH hydrolase-type esterase domain-containing protein</fullName>
    </recommendedName>
</protein>
<dbReference type="KEGG" id="lng:BSQ50_00270"/>
<dbReference type="PANTHER" id="PTHR43784:SF2">
    <property type="entry name" value="GDSL-LIKE LIPASE_ACYLHYDROLASE, PUTATIVE (AFU_ORTHOLOGUE AFUA_2G00820)-RELATED"/>
    <property type="match status" value="1"/>
</dbReference>
<organism evidence="2 3">
    <name type="scientific">Liquorilactobacillus nagelii</name>
    <dbReference type="NCBI Taxonomy" id="82688"/>
    <lineage>
        <taxon>Bacteria</taxon>
        <taxon>Bacillati</taxon>
        <taxon>Bacillota</taxon>
        <taxon>Bacilli</taxon>
        <taxon>Lactobacillales</taxon>
        <taxon>Lactobacillaceae</taxon>
        <taxon>Liquorilactobacillus</taxon>
    </lineage>
</organism>
<dbReference type="InterPro" id="IPR013830">
    <property type="entry name" value="SGNH_hydro"/>
</dbReference>
<accession>A0A3Q8CYM5</accession>
<dbReference type="EMBL" id="CP018180">
    <property type="protein sequence ID" value="AUJ31138.1"/>
    <property type="molecule type" value="Genomic_DNA"/>
</dbReference>
<dbReference type="SUPFAM" id="SSF52266">
    <property type="entry name" value="SGNH hydrolase"/>
    <property type="match status" value="1"/>
</dbReference>
<dbReference type="InterPro" id="IPR036514">
    <property type="entry name" value="SGNH_hydro_sf"/>
</dbReference>
<evidence type="ECO:0000313" key="3">
    <source>
        <dbReference type="Proteomes" id="UP000324497"/>
    </source>
</evidence>
<dbReference type="InterPro" id="IPR053140">
    <property type="entry name" value="GDSL_Rv0518-like"/>
</dbReference>
<proteinExistence type="predicted"/>
<dbReference type="AlphaFoldDB" id="A0A3Q8CYM5"/>
<feature type="domain" description="SGNH hydrolase-type esterase" evidence="1">
    <location>
        <begin position="170"/>
        <end position="360"/>
    </location>
</feature>
<dbReference type="Gene3D" id="3.40.50.1110">
    <property type="entry name" value="SGNH hydrolase"/>
    <property type="match status" value="1"/>
</dbReference>
<evidence type="ECO:0000313" key="2">
    <source>
        <dbReference type="EMBL" id="AUJ31138.1"/>
    </source>
</evidence>
<dbReference type="Proteomes" id="UP000324497">
    <property type="component" value="Chromosome"/>
</dbReference>
<reference evidence="2 3" key="1">
    <citation type="submission" date="2016-11" db="EMBL/GenBank/DDBJ databases">
        <title>Interaction between Lactobacillus species and yeast in water kefir.</title>
        <authorList>
            <person name="Behr J."/>
            <person name="Xu D."/>
            <person name="Vogel R.F."/>
        </authorList>
    </citation>
    <scope>NUCLEOTIDE SEQUENCE [LARGE SCALE GENOMIC DNA]</scope>
    <source>
        <strain evidence="2 3">TMW 1.1827</strain>
    </source>
</reference>
<dbReference type="Pfam" id="PF13472">
    <property type="entry name" value="Lipase_GDSL_2"/>
    <property type="match status" value="1"/>
</dbReference>
<name>A0A3Q8CYM5_9LACO</name>